<evidence type="ECO:0000313" key="3">
    <source>
        <dbReference type="Proteomes" id="UP000249590"/>
    </source>
</evidence>
<comment type="caution">
    <text evidence="2">The sequence shown here is derived from an EMBL/GenBank/DDBJ whole genome shotgun (WGS) entry which is preliminary data.</text>
</comment>
<dbReference type="GO" id="GO:0016887">
    <property type="term" value="F:ATP hydrolysis activity"/>
    <property type="evidence" value="ECO:0007669"/>
    <property type="project" value="InterPro"/>
</dbReference>
<dbReference type="OrthoDB" id="9781481at2"/>
<dbReference type="PANTHER" id="PTHR37291">
    <property type="entry name" value="5-METHYLCYTOSINE-SPECIFIC RESTRICTION ENZYME B"/>
    <property type="match status" value="1"/>
</dbReference>
<dbReference type="PANTHER" id="PTHR37291:SF1">
    <property type="entry name" value="TYPE IV METHYL-DIRECTED RESTRICTION ENZYME ECOKMCRB SUBUNIT"/>
    <property type="match status" value="1"/>
</dbReference>
<dbReference type="InterPro" id="IPR027417">
    <property type="entry name" value="P-loop_NTPase"/>
</dbReference>
<sequence>MPTNLILYGPPGTGKTFATMRRAVALIDGDQWLAEDLDTLRMRYRELVTNRQIEFVTFHQSYAYEDFVEGLRPTLGDDEESDGDEAVHSAGFTLRPVDGTFRRICRRAELPRTASQHPARAASPAFIVGDRRVFKMSIGRAGSQDEMFYDAIAHDYIAIGFGGELNWSDPKYLEKENVFEKWKETDPKATRAVGDVSQTWQFRALEKDDMVLVSRGNSAIRAIGVVTGDYRFEDGAEVGYPHRRAVEWLVVPAEDIPSDELYGTSLMQRTCYRLNDSKLNREALQRIIDEARPTDRTGLSVTATPNQFVLIIDEINRANISKVFGELITLLEPDKRLGQPNAITVTLPYSRDQFGIPDNLHIIGTMNTSDRSIALLDTALRRRFDFEELMPRSDLLAPSVDEVPLRNLLARINEQIEYLFDREHQIGHAFFLGCETREQIDAVMRRKVIPLLAEYFFEDWSRVALVLGDVRGEHFLHRIVLASPPGMDEADDERIRWTVRDPFAEDAYDGFR</sequence>
<reference evidence="2 3" key="1">
    <citation type="submission" date="2018-05" db="EMBL/GenBank/DDBJ databases">
        <title>Acuticoccus sediminis sp. nov., isolated from deep-sea sediment of Indian Ocean.</title>
        <authorList>
            <person name="Liu X."/>
            <person name="Lai Q."/>
            <person name="Du Y."/>
            <person name="Sun F."/>
            <person name="Zhang X."/>
            <person name="Wang S."/>
            <person name="Shao Z."/>
        </authorList>
    </citation>
    <scope>NUCLEOTIDE SEQUENCE [LARGE SCALE GENOMIC DNA]</scope>
    <source>
        <strain evidence="2 3">PTG4-2</strain>
    </source>
</reference>
<dbReference type="AlphaFoldDB" id="A0A8B2NL47"/>
<dbReference type="RefSeq" id="WP_111352801.1">
    <property type="nucleotide sequence ID" value="NZ_QHHQ01000026.1"/>
</dbReference>
<accession>A0A8B2NL47</accession>
<dbReference type="Proteomes" id="UP000249590">
    <property type="component" value="Unassembled WGS sequence"/>
</dbReference>
<dbReference type="InterPro" id="IPR011704">
    <property type="entry name" value="ATPase_dyneun-rel_AAA"/>
</dbReference>
<dbReference type="InterPro" id="IPR003593">
    <property type="entry name" value="AAA+_ATPase"/>
</dbReference>
<proteinExistence type="predicted"/>
<dbReference type="Gene3D" id="3.40.50.300">
    <property type="entry name" value="P-loop containing nucleotide triphosphate hydrolases"/>
    <property type="match status" value="2"/>
</dbReference>
<dbReference type="EMBL" id="QHHQ01000026">
    <property type="protein sequence ID" value="RAH95650.1"/>
    <property type="molecule type" value="Genomic_DNA"/>
</dbReference>
<dbReference type="InterPro" id="IPR052934">
    <property type="entry name" value="Methyl-DNA_Rec/Restrict_Enz"/>
</dbReference>
<evidence type="ECO:0000313" key="2">
    <source>
        <dbReference type="EMBL" id="RAH95650.1"/>
    </source>
</evidence>
<organism evidence="2 3">
    <name type="scientific">Acuticoccus sediminis</name>
    <dbReference type="NCBI Taxonomy" id="2184697"/>
    <lineage>
        <taxon>Bacteria</taxon>
        <taxon>Pseudomonadati</taxon>
        <taxon>Pseudomonadota</taxon>
        <taxon>Alphaproteobacteria</taxon>
        <taxon>Hyphomicrobiales</taxon>
        <taxon>Amorphaceae</taxon>
        <taxon>Acuticoccus</taxon>
    </lineage>
</organism>
<dbReference type="SUPFAM" id="SSF52540">
    <property type="entry name" value="P-loop containing nucleoside triphosphate hydrolases"/>
    <property type="match status" value="1"/>
</dbReference>
<name>A0A8B2NL47_9HYPH</name>
<protein>
    <submittedName>
        <fullName evidence="2">AAA family ATPase</fullName>
    </submittedName>
</protein>
<dbReference type="Pfam" id="PF07728">
    <property type="entry name" value="AAA_5"/>
    <property type="match status" value="1"/>
</dbReference>
<gene>
    <name evidence="2" type="ORF">DLJ53_34230</name>
</gene>
<keyword evidence="3" id="KW-1185">Reference proteome</keyword>
<evidence type="ECO:0000259" key="1">
    <source>
        <dbReference type="SMART" id="SM00382"/>
    </source>
</evidence>
<feature type="domain" description="AAA+ ATPase" evidence="1">
    <location>
        <begin position="1"/>
        <end position="394"/>
    </location>
</feature>
<dbReference type="SMART" id="SM00382">
    <property type="entry name" value="AAA"/>
    <property type="match status" value="1"/>
</dbReference>
<dbReference type="GO" id="GO:0005524">
    <property type="term" value="F:ATP binding"/>
    <property type="evidence" value="ECO:0007669"/>
    <property type="project" value="InterPro"/>
</dbReference>